<feature type="domain" description="Periplasmic copper-binding protein NosD beta helix" evidence="3">
    <location>
        <begin position="2285"/>
        <end position="2454"/>
    </location>
</feature>
<feature type="domain" description="DUF11" evidence="2">
    <location>
        <begin position="5486"/>
        <end position="5621"/>
    </location>
</feature>
<feature type="region of interest" description="Disordered" evidence="1">
    <location>
        <begin position="2538"/>
        <end position="2557"/>
    </location>
</feature>
<dbReference type="InterPro" id="IPR001434">
    <property type="entry name" value="OmcB-like_DUF11"/>
</dbReference>
<dbReference type="Proteomes" id="UP001176429">
    <property type="component" value="Unassembled WGS sequence"/>
</dbReference>
<feature type="domain" description="Right handed beta helix" evidence="4">
    <location>
        <begin position="1559"/>
        <end position="1695"/>
    </location>
</feature>
<organism evidence="5 6">
    <name type="scientific">Hymenobacter aranciens</name>
    <dbReference type="NCBI Taxonomy" id="3063996"/>
    <lineage>
        <taxon>Bacteria</taxon>
        <taxon>Pseudomonadati</taxon>
        <taxon>Bacteroidota</taxon>
        <taxon>Cytophagia</taxon>
        <taxon>Cytophagales</taxon>
        <taxon>Hymenobacteraceae</taxon>
        <taxon>Hymenobacter</taxon>
    </lineage>
</organism>
<dbReference type="NCBIfam" id="TIGR01451">
    <property type="entry name" value="B_ant_repeat"/>
    <property type="match status" value="3"/>
</dbReference>
<comment type="caution">
    <text evidence="5">The sequence shown here is derived from an EMBL/GenBank/DDBJ whole genome shotgun (WGS) entry which is preliminary data.</text>
</comment>
<feature type="domain" description="DUF11" evidence="2">
    <location>
        <begin position="5221"/>
        <end position="5343"/>
    </location>
</feature>
<dbReference type="InterPro" id="IPR007742">
    <property type="entry name" value="NosD_dom"/>
</dbReference>
<evidence type="ECO:0000259" key="4">
    <source>
        <dbReference type="Pfam" id="PF13229"/>
    </source>
</evidence>
<feature type="domain" description="DUF11" evidence="2">
    <location>
        <begin position="5638"/>
        <end position="5739"/>
    </location>
</feature>
<proteinExistence type="predicted"/>
<feature type="domain" description="Right handed beta helix" evidence="4">
    <location>
        <begin position="3169"/>
        <end position="3318"/>
    </location>
</feature>
<feature type="domain" description="DUF11" evidence="2">
    <location>
        <begin position="4774"/>
        <end position="4903"/>
    </location>
</feature>
<dbReference type="SUPFAM" id="SSF103647">
    <property type="entry name" value="TSP type-3 repeat"/>
    <property type="match status" value="2"/>
</dbReference>
<feature type="domain" description="DUF11" evidence="2">
    <location>
        <begin position="3886"/>
        <end position="4015"/>
    </location>
</feature>
<sequence length="6191" mass="618309">MKQPLLQPKRLRWLSLVLLWLPLLSPAVPHLRHLPAAGKTTLARPLAVTPDTDRDGIPDATEGTGDPDGDGRNNSNDLDSDNDGIPDAVEANNGVLAPNMSTDGQYSVVYVTANDTDLDGLVNARDADNGGTPFADTNQDGDGFVNRLDRDSDNDGLTDAREANAGALRADINTNGFYATLADTDNDGIYNNVDPNNGGTALPLTNTDGTGLPDFLDLDSDDDGATDWYEAQPLVTSNGTASPWIRVLTNTDTDNDGLLADVDPNGGTALVPVDTDGDGTADYRDTDTDNDGVSDRIEWNDDNHDGTADVTYATTDTDGDGIVDVYDSESNTGASSGFNNLVGAPTPAGGVNDYGMKSLRPNADFDYLLDWRDTDDDNDGILTSAEAVAGNYLVYTQGGYVTQRSYGTTPVIVNEPDYLHMKRSGSLAPDKRTAVLDWNYANPFDGSAGGNQPNAYLSNKSFTFAGVTVAVDNFRTAASGTNPITTTINQAGTPPQTTATQAFGALTFNKNPILETDRFLTYGTKLNPSFFQTLSSGGAANGYSIARYTFSQPLRDVTVGLMDVDYGAGAYEDDVEIIGYLNGTAVTLGATDITYNTLIQTNSSAGGSQRFAARNTVATVPSKQQAANISVSFAVPINELRIIYRNANSLTGVQIVSLSEFRATNPDFDGDNVADATDLDTDNDGIPDLTETGGVNVFADADNDGIPNYLDSNTTGWVDANTDGVDDRYDRDLDGLINPMDRDADNDGISDTREAGGSDANGDGIQDGFVDANSDGQNDATAATPLAVPNLDSDTLANYLDIDSDNDGITDAREARITGVADANNNGVADAYALANPDLNLDGIADAVVTTSLPADFDGDTRADYADRDSDNDGITDVRESGGTDANGDGVVDGFADGNGDGLNGGAGNVGVTPGDFDADTFANYLDRDSDNDGITDAAESYVDATNNGISDAATTDVNNDGLYDAAITATLPRNSDGNGGANYLDRDADDDGLVDAIEGGGADANGDGVVDSFVTGSTSGVTNTISTPVDTDTDGFANYVDRDSDSDGIWDLLEIQATTGRRALANADADGDGIDNNFDNNFTAGYAITTLFNKDATDTADYLDQNSDNDAAFDWTEGFDNNDNGYALDDLRTRATNFVTAGGNSTYYPNATDANLNGIPDWLDDADADNIPNFLDFGNTYYRDSNNNGLVDLYDPASSGVASTTPTHTGDADAIFRTTGTVAPLAATLSGTVFEDLNFGGGAGRSMATANAVTAGSAVGVGTAGTPATAATVELYDASGNFVATTQTSTTAGTLGQYSFSVAPATSYTVRVVNSTVRSTRTGSVAGLVPVQTYNGTTTKVGGQAPEQTDAAANTSATLASLTTGSGLTGITPQSIFTLTTGASASTGVDFGFNFDLVVNTRNAGQGSLRQFILNSNALSGETTLAQAGSNAVGTLPAQRETSIFMIPDGSARAGQLAGLASGLTSGVAVITPATALPAISGPNTSVDGSTQTFNINNSNNVTLGAGGTVGTTAATLGTVNGPEVQLVGTTAVATGIDIASGGTGAGVYGLAIYGFGTNGNNNNSGGIRVGAGGATISRNVIGTNATAFADLGAGVRGVADGIRFTGGSTASTVSNNLIGYNGGKGIGVNSATSNVTVTNNEVRSNAKSDANWDGLDFEGTSNSATFNLFIDNAGQGVDTYNSTGSNTITDNTVSGNGRGIASGPGETPGIRIYGNSNTVSRNVISGNYGAGVLVNNTSATTVISQNSIFNNGTVTAVNGAVATGQIGIDLNNGNVSTGVSPFVTLNDSGDSDGGANGLLNYPVLTTAYLSGSNLVVTGYARPGSLVEFFVPGADPTGFGEGQTYLGAATEGTGADTNGGSGTYGPGNINGRAQGTDNTNLFTFSIPLTGPQLTAVQASGLTSTATLSGATSEFSGNLTLSALTGNVFEDINYGGGAGRSIATANGVTPGSAVNVGTAGTPATAATVELYDASGNFLATTQTSTTAGTVGQYSFNVAAGSYQVRVVNSTVRSTRTGTTAGLLPVQTYNGSTTSVGGRAPERTDAAANSGSQTLAALTTGTGLTGFTAQSVASVTASGSTTIGPDFGFNFDLVVNTRDAGQGSLRQFITNANTLTGEASLAQAGSNTAGTLPAQRETSIFMIPNAAANAGQAIGLVSGLTSNVAVITPATALPQVTGVGTIIDGTTQTQNIANSNATTLGTGSTVGTAATALSQVAGPEVRLSNAGTISLGLDFSSAASNSGVRGLSIYGFGNGTYTAGSTAEVKSAASGFTLAQNVIGSGPTAVADPAPAGTTRFDLVYLTGANATVSNNLLVFGTDNGVNVAAGATTATISNNEINNNGRLSATASGVVVAATTATINGNLLTNTRGAGVDLVVGGTSATVTNNTVSSNGRGTTTTVGTTGGIQLATTGNTISTNSITGNYGAGIAALAATGTSTFSQNSISANGTVTANNGTAATGGIGIDLDNNGVTINDLLDLDNGANGRQNFSVIETAYFSGSNLIVNGFAQPGAVVEFFIPAADPTGFGEGQTFLASRTEGSGTDTGAGTGTYTNPVNGLNQGTETTNRFTFSIPLTAAQQAAVLASGLTSTATVGGATSEFSGNTALVTLRGTVFEDPNYGGGSGRSLAASSGVPVGTAGDPTTATTVELYDASGNIVATTTTSTTAGSLGQYTFSAAPGSYTVRVASNTVRSSRPGSVAGLLPVQTFRTNNGAADVNRVGGEAPEKADAVTTGPQTLSFTGGNGAGDNTAFVDLVEILDASNNVVAGLPLNASFETPSLGTSNSSYQYNISGANWTFNSRSGIAANGSAFDVGGTNPVAPDGTQVALVQTAGGLTGSFSQGLGLSPGNYTVRFRAAQRLANSQSLTVAVNGIALGTFTPGSSAYTTYTTGSFTVGTPTTLASLNTATSVAQSIAPLTLTSTGATGIDFGYNFSTVVNTNDAGQGSLRQFLTNSNALTNTGLDQVASSNGGIDPAAGKEYSIFMISDGAAHAGLRSGLTNQLTGASGSARAVITLPGTGTLLVSDANTVVYGQSQTLNVGDTNTGTLGNGGTVGVDALTFNAENKPEVEIAGNNVAVVMSLTGTAATLQGLAVRGGTSQTISINGSTGFLLQNNIIGSSATAFTWANDGTVSGGYGVNIFGGANGSILDNLIGFTGNSGVNVNNGVGASLITVRDNEFTQNGYTSAGGDGISLGDGGGAGPLLIEQNLFTRSNSSAVQFEIGGTSSTTVRNNTIVSAGRGGAGFALSQLEGSAICYLQRNGTNRTRAGVTDLIEKNIIVDTQASGIVIGYGSQNTVISQNSIYNSGSVAIDFNTNPNAYVNGAGSGAVEYGSGDGVTINDGNDPATAATSLANKGVDYPVLTTIDLAGSTLTVTGFSRPGAVIEFFIPELDPTRFGEGRTYLATRTEGVSDLDAGTGSYGPGAINGVMQGTDAAANRFRFTISVAGLTPAQLTQLQNVGVTSTATLLNSTSEFSPNVPFSSDVLATITAGASPIASGQTATFNVTFNNIGGSTASGIVASVQLPAGLSGVSVTGGGSYNSTTGLVSYAGITTLNPVTPVTSTITYTQPINSVSVTGVAAVSTTTNQNGATANDSQSATIVTGPAFDLLTTLGGPASTVANQLTTYTVTTQNNGPGAAPNAVQTVSFATTAALSSVFVSNGGTYSFSGGTSTFTFPVPASLPQGQVVNNFFSFQAPATGPLNLTASVTPNTTGAGELNTANNTATLSTTVSPAPATLANVYTTISSNATNGSAAPAAAVTYTVTQGNNGPSAATGVVTQVALSPNLTTTGFTVNGAAGTVSGSNINFTITGGTATYSQTTGLLTLPTIATQASSASTSYTVVAPAPNSGQLTVTSSVSATTADPVPADNEAATTVTVNNALTADLATTIVGPSTATAGQSVTYTVTTANNGPGTAQNVVQTVNIPAGLPITGANAVLLNGAAPTSTSGTTATYAGGLTYNAATGVVTIANPTGVGAPGTAASTTISYLTPVNNGGLTNVAVVRGTSPDGVTTNNTASVLTTVQTQADVAVYISGPTSSSVGSPITFAVTTVNNGLSISNSETTTVQLPSGLTGVEVRGYDGTVLGAAYNSTSGVVTFPTVTNQAVGGAGTVVGSITFNTPNTTIITPSATAAVGSNVDPNLGNNVASISVGIVPATTTTIDLAATFNAAPPATATAGASISFTVRGANATATATTGVVQDVFLNAGLTTTGFTVGGSAGTLSGDIITFPGGATYSQTTGVLSLPLGNLAASTGVNTAIVQPAPGIGPYAITSTIRGNDTDTNTGNNRVTSIVNITPSVDVATTVTGPASAAIGSTVSYAVVTTNNGPSPASNVVQTVTLPAGVLASSVVITGGGTLSGSTVTFPTINNMAVGANGVVSNTVSFTVPNTTPSITVTGNVTATGDAGTTGNNVSSQVTTTQPNRPPVAADVVNVLQTPEGNTAVTQLPISPLQATDADGNATIVTYTVTSIPNAGTQGTLYYDNAGTYTAVAVNQTLTATQATTLRFTPVTGYVGNVFFNYTATDNGNGVPANVLTSSTATYTIQVGQDNPAVYALTPVKGGTTNPYANNDILASVIDPNGAQYTSAGLITYNATTGALATGDNGTRTVVLTTGPLPAGTTLNAVTGLITVTDYTVLVPGSYPLTITTTDVFGGVTVHNIVLVIGGSPIAVDDFATTNLNTAVTFAVAANDLANGGAAIAPATIDLDPNTAGIQTSITTALGTFTTVGAPVGSVTFTPASATFTGTATTPYVISNSATPAAVSNQANLVVTVRGPLPVDLSTTIAAGTNPVNAGASETLTVTATNNSTTTASPSTVVTVQLPAGLTTTGFTVAGNAGTLSGSTITFPAGTYNQTTGLLTFASTTLAASTTQSIAVVFPAPAASFTATSQIGNGTTDPTPANNVASVNVTVTPQFDLVTSLSGPASVVTGDLATYIVVSRNNGPSAVANAVQTVQLPTGLSGVFITGGGYYNATASSQTLYYVNGLFTTTNPGGGATAYTLAAGGVIFPPASLSSGQALANSISFAPTATFSPSALLTPNTTPAGETNTTNNTGYLNGAATLTAVTVTGATTNQANVYLTVSGPVTIAAGATATYTVTQGNNGPNPAANVTTTVSLPTGLSTATLTLSGTTGTSVAGNVITFTGGANNGATYNTQTGVLTLPTLGTQASAATPQSYTIGITAPATGTYNVTGNVATTTSDPVPGDNVASVMTTIAPAADVAIGLSGPASATAGQPVSYAVLLTNNSGIASSNVTASLNLPAGLSATDLRVGGATGTLSSTTITFPDGSTYNTTTGLLTLNTLATLPANGSQSTAIVFTAPATTGSLSLTGTVSATTPDGVLANNRSTFSTTLTATADVVVAVAGPTAVTTGNPVTYTVTTTNNGPSVAGSETTTVQLPTGLSGVVVRDNTGTIVAGAYNATTGLVTFATVTNLLPGQANAQTGTITFVAPATVRLNVAAIASVPGTNGDPNLDNNQATAVTTVTPASATTADVAVTLVPNLTTQTADSPVVYTLTTQNNTSANPATSVVRTVSLPAGLSSTTLTLNGTTSTSTSNGIITFTGGPNNGATYNVATGVLTLPTLASLVNGTPVVTTITVMPANGPLVAAATVAGANTDPNITNNTAQATNVTITPSTDVATYLTAPASAAVGSTVSYTVVTANNGPSNVASLTQTVNLPAGATGITAPVGASIVGTTVTYTVSNLSSGSSQTNVVTFVMPNVASAAGTASVPTTNDAATANNTASATTARPNQAPVAQDVVNTLQSPEGNTANAPLPISPLNAADADGSVASYTVLTLPSATQGVLYVWNGTANVELNLTNFPGLVLTPTQASNMRFDPAATFAGTVNFSYQATDNLGAVSNPGRYTIQSGIDNASVYATTPVKTNTNTNPYVTNDVLAYVIDPNGAAYNSSALVYNTSTGAQQPGTSNGLAPAGTNAVLAPSGSGPVSNPTNALPSGISLNPATGQIFVSNAAALPAITTSTNYSVNITTTDVYGGVTTQTVTFTLGAYPLPVELTKFTAEAVRNVDGLLRWTTASEKNNDHFDVERSLDGRTFAKISEVKGQGSKATPTDYALTDANAAKLGALLYYRLKQVDVDGTSSYSPVRTISFTKPTVPSISLWPNPAVGATNLDLRQLPTGTYEVSIIDATGRTIVGLKLDAGLTHKVDLREVADGTYTLLLRGRSQDGQTVLLTKRLIKQ</sequence>
<dbReference type="PANTHER" id="PTHR10199:SF119">
    <property type="entry name" value="RE20510P"/>
    <property type="match status" value="1"/>
</dbReference>
<dbReference type="InterPro" id="IPR006626">
    <property type="entry name" value="PbH1"/>
</dbReference>
<feature type="region of interest" description="Disordered" evidence="1">
    <location>
        <begin position="736"/>
        <end position="786"/>
    </location>
</feature>
<feature type="region of interest" description="Disordered" evidence="1">
    <location>
        <begin position="45"/>
        <end position="98"/>
    </location>
</feature>
<dbReference type="Pfam" id="PF13229">
    <property type="entry name" value="Beta_helix"/>
    <property type="match status" value="2"/>
</dbReference>
<accession>A0ABT9B817</accession>
<dbReference type="InterPro" id="IPR039448">
    <property type="entry name" value="Beta_helix"/>
</dbReference>
<feature type="region of interest" description="Disordered" evidence="1">
    <location>
        <begin position="5720"/>
        <end position="5746"/>
    </location>
</feature>
<evidence type="ECO:0000256" key="1">
    <source>
        <dbReference type="SAM" id="MobiDB-lite"/>
    </source>
</evidence>
<dbReference type="Pfam" id="PF01345">
    <property type="entry name" value="DUF11"/>
    <property type="match status" value="9"/>
</dbReference>
<feature type="domain" description="DUF11" evidence="2">
    <location>
        <begin position="4297"/>
        <end position="4410"/>
    </location>
</feature>
<evidence type="ECO:0000313" key="6">
    <source>
        <dbReference type="Proteomes" id="UP001176429"/>
    </source>
</evidence>
<dbReference type="SMART" id="SM00710">
    <property type="entry name" value="PbH1"/>
    <property type="match status" value="23"/>
</dbReference>
<feature type="compositionally biased region" description="Basic and acidic residues" evidence="1">
    <location>
        <begin position="736"/>
        <end position="756"/>
    </location>
</feature>
<evidence type="ECO:0000313" key="5">
    <source>
        <dbReference type="EMBL" id="MDO7874429.1"/>
    </source>
</evidence>
<dbReference type="InterPro" id="IPR011050">
    <property type="entry name" value="Pectin_lyase_fold/virulence"/>
</dbReference>
<gene>
    <name evidence="5" type="ORF">Q5H93_06765</name>
</gene>
<evidence type="ECO:0000259" key="2">
    <source>
        <dbReference type="Pfam" id="PF01345"/>
    </source>
</evidence>
<feature type="domain" description="DUF11" evidence="2">
    <location>
        <begin position="3480"/>
        <end position="3597"/>
    </location>
</feature>
<dbReference type="Pfam" id="PF05048">
    <property type="entry name" value="NosD"/>
    <property type="match status" value="1"/>
</dbReference>
<dbReference type="InterPro" id="IPR013783">
    <property type="entry name" value="Ig-like_fold"/>
</dbReference>
<feature type="compositionally biased region" description="Basic and acidic residues" evidence="1">
    <location>
        <begin position="859"/>
        <end position="882"/>
    </location>
</feature>
<feature type="compositionally biased region" description="Low complexity" evidence="1">
    <location>
        <begin position="5725"/>
        <end position="5741"/>
    </location>
</feature>
<feature type="domain" description="DUF11" evidence="2">
    <location>
        <begin position="5355"/>
        <end position="5473"/>
    </location>
</feature>
<dbReference type="RefSeq" id="WP_305005746.1">
    <property type="nucleotide sequence ID" value="NZ_JAUQSY010000004.1"/>
</dbReference>
<dbReference type="InterPro" id="IPR047589">
    <property type="entry name" value="DUF11_rpt"/>
</dbReference>
<dbReference type="PANTHER" id="PTHR10199">
    <property type="entry name" value="THROMBOSPONDIN"/>
    <property type="match status" value="1"/>
</dbReference>
<feature type="region of interest" description="Disordered" evidence="1">
    <location>
        <begin position="4398"/>
        <end position="4419"/>
    </location>
</feature>
<dbReference type="Gene3D" id="2.60.40.10">
    <property type="entry name" value="Immunoglobulins"/>
    <property type="match status" value="4"/>
</dbReference>
<name>A0ABT9B817_9BACT</name>
<feature type="compositionally biased region" description="Basic and acidic residues" evidence="1">
    <location>
        <begin position="281"/>
        <end position="292"/>
    </location>
</feature>
<dbReference type="SUPFAM" id="SSF51126">
    <property type="entry name" value="Pectin lyase-like"/>
    <property type="match status" value="3"/>
</dbReference>
<evidence type="ECO:0000259" key="3">
    <source>
        <dbReference type="Pfam" id="PF05048"/>
    </source>
</evidence>
<feature type="domain" description="DUF11" evidence="2">
    <location>
        <begin position="3741"/>
        <end position="3872"/>
    </location>
</feature>
<protein>
    <submittedName>
        <fullName evidence="5">Right-handed parallel beta-helix repeat-containing protein</fullName>
    </submittedName>
</protein>
<feature type="compositionally biased region" description="Low complexity" evidence="1">
    <location>
        <begin position="4398"/>
        <end position="4408"/>
    </location>
</feature>
<dbReference type="InterPro" id="IPR028974">
    <property type="entry name" value="TSP_type-3_rpt"/>
</dbReference>
<feature type="region of interest" description="Disordered" evidence="1">
    <location>
        <begin position="261"/>
        <end position="292"/>
    </location>
</feature>
<dbReference type="EMBL" id="JAUQSY010000004">
    <property type="protein sequence ID" value="MDO7874429.1"/>
    <property type="molecule type" value="Genomic_DNA"/>
</dbReference>
<keyword evidence="6" id="KW-1185">Reference proteome</keyword>
<reference evidence="5" key="1">
    <citation type="submission" date="2023-07" db="EMBL/GenBank/DDBJ databases">
        <authorList>
            <person name="Kim M.K."/>
        </authorList>
    </citation>
    <scope>NUCLEOTIDE SEQUENCE</scope>
    <source>
        <strain evidence="5">ASUV-10-1</strain>
    </source>
</reference>
<feature type="region of interest" description="Disordered" evidence="1">
    <location>
        <begin position="857"/>
        <end position="892"/>
    </location>
</feature>